<protein>
    <submittedName>
        <fullName evidence="3">Uncharacterized protein</fullName>
    </submittedName>
</protein>
<reference evidence="3 4" key="1">
    <citation type="submission" date="2019-09" db="EMBL/GenBank/DDBJ databases">
        <title>A chromosome-level genome assembly of the Chinese tupelo Nyssa sinensis.</title>
        <authorList>
            <person name="Yang X."/>
            <person name="Kang M."/>
            <person name="Yang Y."/>
            <person name="Xiong H."/>
            <person name="Wang M."/>
            <person name="Zhang Z."/>
            <person name="Wang Z."/>
            <person name="Wu H."/>
            <person name="Ma T."/>
            <person name="Liu J."/>
            <person name="Xi Z."/>
        </authorList>
    </citation>
    <scope>NUCLEOTIDE SEQUENCE [LARGE SCALE GENOMIC DNA]</scope>
    <source>
        <strain evidence="3">J267</strain>
        <tissue evidence="3">Leaf</tissue>
    </source>
</reference>
<accession>A0A5J4ZXJ4</accession>
<dbReference type="Pfam" id="PF03140">
    <property type="entry name" value="DUF247"/>
    <property type="match status" value="1"/>
</dbReference>
<feature type="transmembrane region" description="Helical" evidence="2">
    <location>
        <begin position="499"/>
        <end position="519"/>
    </location>
</feature>
<dbReference type="PANTHER" id="PTHR31170:SF25">
    <property type="entry name" value="BNAA09G04570D PROTEIN"/>
    <property type="match status" value="1"/>
</dbReference>
<keyword evidence="4" id="KW-1185">Reference proteome</keyword>
<keyword evidence="2" id="KW-0812">Transmembrane</keyword>
<evidence type="ECO:0000313" key="4">
    <source>
        <dbReference type="Proteomes" id="UP000325577"/>
    </source>
</evidence>
<feature type="region of interest" description="Disordered" evidence="1">
    <location>
        <begin position="35"/>
        <end position="57"/>
    </location>
</feature>
<dbReference type="EMBL" id="CM018048">
    <property type="protein sequence ID" value="KAA8521767.1"/>
    <property type="molecule type" value="Genomic_DNA"/>
</dbReference>
<keyword evidence="2" id="KW-1133">Transmembrane helix</keyword>
<gene>
    <name evidence="3" type="ORF">F0562_012440</name>
</gene>
<name>A0A5J4ZXJ4_9ASTE</name>
<sequence length="525" mass="60878">MEELSAKSKGNVANEANSSRVVIAGITNESEEVHVPIADEGSRENSGASLNSQSQRRRIQRVSPLLLRNKENEQYYYPQVVSFGPYHHGEEKLKSVEEFKHKVKQWFVSDSCMDDSNKVFEVTKDARSCYVEGSTDAYNDEAFAEMMRLDGCLILFFIYCFVNQSAEACGLLYHLDVVTLNLLRRDIFLLENQIPFQVLEVLMGLKFGEEKGKEMINAFIEFVSSGVLAEIAEAKDEKQPPREVIPEIVAEAMDEKQPPRGVMQEIAEAKKQPPLHLLDALRTRKLLQRDEDHQHRTLRFPWNRWREKFFQVIQPLILTLRNLQDKRVKKSNIKFDLKKVLHSFRSVTELKAKGIFVTPTNTDSLHDIKFKSYWLYGQLELPICWINPHSKCQFLNFMAHELCIKDPGELKISSYLALMQSLIDHPDDVKELRSKRILYTLGSDEEVVKLFKEIEIYNQNNTGMYQNVRDGIQKHYNSNARTWMAELYFTYFSSPWKTIALLGGIFLLSLTVLQTYLSWEALQRI</sequence>
<feature type="region of interest" description="Disordered" evidence="1">
    <location>
        <begin position="1"/>
        <end position="20"/>
    </location>
</feature>
<dbReference type="Proteomes" id="UP000325577">
    <property type="component" value="Linkage Group LG5"/>
</dbReference>
<dbReference type="InterPro" id="IPR004158">
    <property type="entry name" value="DUF247_pln"/>
</dbReference>
<proteinExistence type="predicted"/>
<keyword evidence="2" id="KW-0472">Membrane</keyword>
<dbReference type="PANTHER" id="PTHR31170">
    <property type="entry name" value="BNAC04G53230D PROTEIN"/>
    <property type="match status" value="1"/>
</dbReference>
<evidence type="ECO:0000313" key="3">
    <source>
        <dbReference type="EMBL" id="KAA8521767.1"/>
    </source>
</evidence>
<evidence type="ECO:0000256" key="2">
    <source>
        <dbReference type="SAM" id="Phobius"/>
    </source>
</evidence>
<evidence type="ECO:0000256" key="1">
    <source>
        <dbReference type="SAM" id="MobiDB-lite"/>
    </source>
</evidence>
<dbReference type="AlphaFoldDB" id="A0A5J4ZXJ4"/>
<dbReference type="OrthoDB" id="1849062at2759"/>
<organism evidence="3 4">
    <name type="scientific">Nyssa sinensis</name>
    <dbReference type="NCBI Taxonomy" id="561372"/>
    <lineage>
        <taxon>Eukaryota</taxon>
        <taxon>Viridiplantae</taxon>
        <taxon>Streptophyta</taxon>
        <taxon>Embryophyta</taxon>
        <taxon>Tracheophyta</taxon>
        <taxon>Spermatophyta</taxon>
        <taxon>Magnoliopsida</taxon>
        <taxon>eudicotyledons</taxon>
        <taxon>Gunneridae</taxon>
        <taxon>Pentapetalae</taxon>
        <taxon>asterids</taxon>
        <taxon>Cornales</taxon>
        <taxon>Nyssaceae</taxon>
        <taxon>Nyssa</taxon>
    </lineage>
</organism>